<feature type="non-terminal residue" evidence="7">
    <location>
        <position position="1"/>
    </location>
</feature>
<evidence type="ECO:0000256" key="1">
    <source>
        <dbReference type="ARBA" id="ARBA00005417"/>
    </source>
</evidence>
<dbReference type="Pfam" id="PF08352">
    <property type="entry name" value="oligo_HPY"/>
    <property type="match status" value="1"/>
</dbReference>
<organism evidence="7 8">
    <name type="scientific">Alkalihalophilus lindianensis</name>
    <dbReference type="NCBI Taxonomy" id="1630542"/>
    <lineage>
        <taxon>Bacteria</taxon>
        <taxon>Bacillati</taxon>
        <taxon>Bacillota</taxon>
        <taxon>Bacilli</taxon>
        <taxon>Bacillales</taxon>
        <taxon>Bacillaceae</taxon>
        <taxon>Alkalihalophilus</taxon>
    </lineage>
</organism>
<keyword evidence="8" id="KW-1185">Reference proteome</keyword>
<gene>
    <name evidence="7" type="ORF">RYX56_25000</name>
</gene>
<dbReference type="GO" id="GO:0005524">
    <property type="term" value="F:ATP binding"/>
    <property type="evidence" value="ECO:0007669"/>
    <property type="project" value="UniProtKB-KW"/>
</dbReference>
<evidence type="ECO:0000256" key="4">
    <source>
        <dbReference type="ARBA" id="ARBA00022840"/>
    </source>
</evidence>
<dbReference type="Gene3D" id="3.40.50.300">
    <property type="entry name" value="P-loop containing nucleotide triphosphate hydrolases"/>
    <property type="match status" value="1"/>
</dbReference>
<proteinExistence type="inferred from homology"/>
<dbReference type="InterPro" id="IPR013563">
    <property type="entry name" value="Oligopep_ABC_C"/>
</dbReference>
<evidence type="ECO:0000256" key="2">
    <source>
        <dbReference type="ARBA" id="ARBA00022448"/>
    </source>
</evidence>
<evidence type="ECO:0000313" key="7">
    <source>
        <dbReference type="EMBL" id="MDV2687610.1"/>
    </source>
</evidence>
<dbReference type="Proteomes" id="UP001287282">
    <property type="component" value="Unassembled WGS sequence"/>
</dbReference>
<dbReference type="EMBL" id="JAWJBA010000968">
    <property type="protein sequence ID" value="MDV2687610.1"/>
    <property type="molecule type" value="Genomic_DNA"/>
</dbReference>
<dbReference type="PANTHER" id="PTHR43067">
    <property type="entry name" value="OLIGOPEPTIDE/DIPEPTIDE ABC TRANSPORTER, ATPASE SUBUNIT"/>
    <property type="match status" value="1"/>
</dbReference>
<evidence type="ECO:0000259" key="6">
    <source>
        <dbReference type="Pfam" id="PF08352"/>
    </source>
</evidence>
<dbReference type="NCBIfam" id="TIGR01727">
    <property type="entry name" value="oligo_HPY"/>
    <property type="match status" value="1"/>
</dbReference>
<comment type="similarity">
    <text evidence="1">Belongs to the ABC transporter superfamily.</text>
</comment>
<feature type="region of interest" description="Disordered" evidence="5">
    <location>
        <begin position="1"/>
        <end position="25"/>
    </location>
</feature>
<dbReference type="InterPro" id="IPR027417">
    <property type="entry name" value="P-loop_NTPase"/>
</dbReference>
<evidence type="ECO:0000256" key="3">
    <source>
        <dbReference type="ARBA" id="ARBA00022741"/>
    </source>
</evidence>
<keyword evidence="3" id="KW-0547">Nucleotide-binding</keyword>
<evidence type="ECO:0000256" key="5">
    <source>
        <dbReference type="SAM" id="MobiDB-lite"/>
    </source>
</evidence>
<name>A0ABU3XIA8_9BACI</name>
<feature type="domain" description="Oligopeptide/dipeptide ABC transporter C-terminal" evidence="6">
    <location>
        <begin position="7"/>
        <end position="42"/>
    </location>
</feature>
<dbReference type="RefSeq" id="WP_336623202.1">
    <property type="nucleotide sequence ID" value="NZ_JAWJBA010000968.1"/>
</dbReference>
<sequence>QITSDSENEEKLSTIPGTPPDLREPIPGCHFADRCPYAQEVCFSKKPELIEVEEGHTVSCHFQTKEKRLKRKEKAYHG</sequence>
<keyword evidence="4 7" id="KW-0067">ATP-binding</keyword>
<evidence type="ECO:0000313" key="8">
    <source>
        <dbReference type="Proteomes" id="UP001287282"/>
    </source>
</evidence>
<reference evidence="7 8" key="1">
    <citation type="submission" date="2023-10" db="EMBL/GenBank/DDBJ databases">
        <title>Screening of Alkalihalobacillus lindianensis BZ-TG-R113 and Its Alleviation of Salt Stress on Rapeseed Growth.</title>
        <authorList>
            <person name="Zhao B."/>
            <person name="Guo T."/>
        </authorList>
    </citation>
    <scope>NUCLEOTIDE SEQUENCE [LARGE SCALE GENOMIC DNA]</scope>
    <source>
        <strain evidence="7 8">BZ-TG-R113</strain>
    </source>
</reference>
<comment type="caution">
    <text evidence="7">The sequence shown here is derived from an EMBL/GenBank/DDBJ whole genome shotgun (WGS) entry which is preliminary data.</text>
</comment>
<dbReference type="PANTHER" id="PTHR43067:SF3">
    <property type="entry name" value="MALTOSE ABC TRANSPORTER, ATP-BINDING PROTEIN"/>
    <property type="match status" value="1"/>
</dbReference>
<protein>
    <submittedName>
        <fullName evidence="7">Peptide ABC transporter ATP-binding protein</fullName>
    </submittedName>
</protein>
<keyword evidence="2" id="KW-0813">Transport</keyword>
<accession>A0ABU3XIA8</accession>